<organism evidence="9 10">
    <name type="scientific">Erythrobacter ramosus</name>
    <dbReference type="NCBI Taxonomy" id="35811"/>
    <lineage>
        <taxon>Bacteria</taxon>
        <taxon>Pseudomonadati</taxon>
        <taxon>Pseudomonadota</taxon>
        <taxon>Alphaproteobacteria</taxon>
        <taxon>Sphingomonadales</taxon>
        <taxon>Erythrobacteraceae</taxon>
        <taxon>Erythrobacter/Porphyrobacter group</taxon>
        <taxon>Erythrobacter</taxon>
    </lineage>
</organism>
<evidence type="ECO:0000256" key="2">
    <source>
        <dbReference type="ARBA" id="ARBA00004613"/>
    </source>
</evidence>
<dbReference type="AlphaFoldDB" id="A0A6I4UQ86"/>
<dbReference type="Gene3D" id="3.20.20.370">
    <property type="entry name" value="Glycoside hydrolase/deacetylase"/>
    <property type="match status" value="1"/>
</dbReference>
<evidence type="ECO:0000256" key="4">
    <source>
        <dbReference type="ARBA" id="ARBA00020071"/>
    </source>
</evidence>
<dbReference type="Pfam" id="PF01522">
    <property type="entry name" value="Polysacc_deac_1"/>
    <property type="match status" value="1"/>
</dbReference>
<feature type="domain" description="NodB homology" evidence="7">
    <location>
        <begin position="42"/>
        <end position="248"/>
    </location>
</feature>
<sequence length="248" mass="28525">MDKYTVSPATFSNQMDHIARDGWHPVALDDFVSSTMFNRTGKDLVITFDDGFASNREHAWPTLRKHGFPSSTFVVTDFLGGSNQWDSEDMAIWPLLDSDDLREADKDLFSFHSHSATHQRLPHIAGDRTAIERELDNSLRTIAALIDRPGKVFAYPFGNFVLQTMADVREAGYLGACSCMQGCNRMGTDPYLLRRVEIHERDTGWRYKVKLHTGRDFFARPSLRPKQLQLLAERWRRQLYRSPLDKTL</sequence>
<dbReference type="GO" id="GO:0016810">
    <property type="term" value="F:hydrolase activity, acting on carbon-nitrogen (but not peptide) bonds"/>
    <property type="evidence" value="ECO:0007669"/>
    <property type="project" value="InterPro"/>
</dbReference>
<dbReference type="InterPro" id="IPR051398">
    <property type="entry name" value="Polysacch_Deacetylase"/>
</dbReference>
<keyword evidence="11" id="KW-1185">Reference proteome</keyword>
<dbReference type="PANTHER" id="PTHR34216:SF3">
    <property type="entry name" value="POLY-BETA-1,6-N-ACETYL-D-GLUCOSAMINE N-DEACETYLASE"/>
    <property type="match status" value="1"/>
</dbReference>
<dbReference type="GO" id="GO:0005576">
    <property type="term" value="C:extracellular region"/>
    <property type="evidence" value="ECO:0007669"/>
    <property type="project" value="UniProtKB-SubCell"/>
</dbReference>
<gene>
    <name evidence="8" type="ORF">FHS52_003199</name>
    <name evidence="9" type="ORF">GRI59_15255</name>
</gene>
<keyword evidence="5" id="KW-0732">Signal</keyword>
<evidence type="ECO:0000313" key="9">
    <source>
        <dbReference type="EMBL" id="MXP39964.1"/>
    </source>
</evidence>
<dbReference type="CDD" id="cd10918">
    <property type="entry name" value="CE4_NodB_like_5s_6s"/>
    <property type="match status" value="1"/>
</dbReference>
<dbReference type="Proteomes" id="UP000548685">
    <property type="component" value="Unassembled WGS sequence"/>
</dbReference>
<dbReference type="RefSeq" id="WP_160762117.1">
    <property type="nucleotide sequence ID" value="NZ_BAAADZ010000003.1"/>
</dbReference>
<comment type="subcellular location">
    <subcellularLocation>
        <location evidence="2">Secreted</location>
    </subcellularLocation>
</comment>
<evidence type="ECO:0000313" key="10">
    <source>
        <dbReference type="Proteomes" id="UP000430021"/>
    </source>
</evidence>
<proteinExistence type="inferred from homology"/>
<dbReference type="PANTHER" id="PTHR34216">
    <property type="match status" value="1"/>
</dbReference>
<name>A0A6I4UQ86_9SPHN</name>
<dbReference type="EMBL" id="JACICE010000006">
    <property type="protein sequence ID" value="MBB3777202.1"/>
    <property type="molecule type" value="Genomic_DNA"/>
</dbReference>
<protein>
    <recommendedName>
        <fullName evidence="4">Chitooligosaccharide deacetylase</fullName>
    </recommendedName>
    <alternativeName>
        <fullName evidence="6">Nodulation protein B</fullName>
    </alternativeName>
</protein>
<dbReference type="PROSITE" id="PS51677">
    <property type="entry name" value="NODB"/>
    <property type="match status" value="1"/>
</dbReference>
<evidence type="ECO:0000256" key="3">
    <source>
        <dbReference type="ARBA" id="ARBA00010973"/>
    </source>
</evidence>
<dbReference type="Proteomes" id="UP000430021">
    <property type="component" value="Unassembled WGS sequence"/>
</dbReference>
<evidence type="ECO:0000259" key="7">
    <source>
        <dbReference type="PROSITE" id="PS51677"/>
    </source>
</evidence>
<dbReference type="SUPFAM" id="SSF88713">
    <property type="entry name" value="Glycoside hydrolase/deacetylase"/>
    <property type="match status" value="1"/>
</dbReference>
<evidence type="ECO:0000313" key="8">
    <source>
        <dbReference type="EMBL" id="MBB3777202.1"/>
    </source>
</evidence>
<evidence type="ECO:0000256" key="6">
    <source>
        <dbReference type="ARBA" id="ARBA00032976"/>
    </source>
</evidence>
<dbReference type="GO" id="GO:0005975">
    <property type="term" value="P:carbohydrate metabolic process"/>
    <property type="evidence" value="ECO:0007669"/>
    <property type="project" value="InterPro"/>
</dbReference>
<dbReference type="InterPro" id="IPR011330">
    <property type="entry name" value="Glyco_hydro/deAcase_b/a-brl"/>
</dbReference>
<dbReference type="EMBL" id="WTYB01000006">
    <property type="protein sequence ID" value="MXP39964.1"/>
    <property type="molecule type" value="Genomic_DNA"/>
</dbReference>
<dbReference type="OrthoDB" id="9814639at2"/>
<comment type="similarity">
    <text evidence="3">Belongs to the polysaccharide deacetylase family.</text>
</comment>
<evidence type="ECO:0000256" key="5">
    <source>
        <dbReference type="ARBA" id="ARBA00022729"/>
    </source>
</evidence>
<comment type="function">
    <text evidence="1">Is involved in generating a small heat-stable compound (Nod), an acylated oligomer of N-acetylglucosamine, that stimulates mitosis in various plant protoplasts.</text>
</comment>
<reference evidence="9 10" key="1">
    <citation type="submission" date="2019-12" db="EMBL/GenBank/DDBJ databases">
        <title>Genomic-based taxomic classification of the family Erythrobacteraceae.</title>
        <authorList>
            <person name="Xu L."/>
        </authorList>
    </citation>
    <scope>NUCLEOTIDE SEQUENCE [LARGE SCALE GENOMIC DNA]</scope>
    <source>
        <strain evidence="9 10">JCM 10282</strain>
    </source>
</reference>
<comment type="caution">
    <text evidence="9">The sequence shown here is derived from an EMBL/GenBank/DDBJ whole genome shotgun (WGS) entry which is preliminary data.</text>
</comment>
<accession>A0A6I4UQ86</accession>
<evidence type="ECO:0000256" key="1">
    <source>
        <dbReference type="ARBA" id="ARBA00003236"/>
    </source>
</evidence>
<reference evidence="8 11" key="2">
    <citation type="submission" date="2020-08" db="EMBL/GenBank/DDBJ databases">
        <title>Genomic Encyclopedia of Type Strains, Phase IV (KMG-IV): sequencing the most valuable type-strain genomes for metagenomic binning, comparative biology and taxonomic classification.</title>
        <authorList>
            <person name="Goeker M."/>
        </authorList>
    </citation>
    <scope>NUCLEOTIDE SEQUENCE [LARGE SCALE GENOMIC DNA]</scope>
    <source>
        <strain evidence="8 11">DSM 8510</strain>
    </source>
</reference>
<dbReference type="InterPro" id="IPR002509">
    <property type="entry name" value="NODB_dom"/>
</dbReference>
<evidence type="ECO:0000313" key="11">
    <source>
        <dbReference type="Proteomes" id="UP000548685"/>
    </source>
</evidence>